<dbReference type="InterPro" id="IPR007922">
    <property type="entry name" value="DciA-like"/>
</dbReference>
<dbReference type="Pfam" id="PF05258">
    <property type="entry name" value="DciA"/>
    <property type="match status" value="1"/>
</dbReference>
<sequence length="118" mass="13420">MAEKRKVKKIPEELSAILERILSATDNKLNPEIDKIFAVWSQCVDPDTAKNAQPESFKQGMLMVKVSSAPWSQQLEYEKRLIMERINALIGARLVTEIRFKTGSTRKKTSSKKARKNG</sequence>
<keyword evidence="2" id="KW-1185">Reference proteome</keyword>
<evidence type="ECO:0000313" key="1">
    <source>
        <dbReference type="EMBL" id="ACL02426.1"/>
    </source>
</evidence>
<dbReference type="HOGENOM" id="CLU_160523_3_0_7"/>
<evidence type="ECO:0008006" key="3">
    <source>
        <dbReference type="Google" id="ProtNLM"/>
    </source>
</evidence>
<dbReference type="PANTHER" id="PTHR36456:SF1">
    <property type="entry name" value="UPF0232 PROTEIN SCO3875"/>
    <property type="match status" value="1"/>
</dbReference>
<dbReference type="KEGG" id="dal:Dalk_0721"/>
<organism evidence="1 2">
    <name type="scientific">Desulfatibacillum aliphaticivorans</name>
    <dbReference type="NCBI Taxonomy" id="218208"/>
    <lineage>
        <taxon>Bacteria</taxon>
        <taxon>Pseudomonadati</taxon>
        <taxon>Thermodesulfobacteriota</taxon>
        <taxon>Desulfobacteria</taxon>
        <taxon>Desulfobacterales</taxon>
        <taxon>Desulfatibacillaceae</taxon>
        <taxon>Desulfatibacillum</taxon>
    </lineage>
</organism>
<dbReference type="eggNOG" id="COG5512">
    <property type="taxonomic scope" value="Bacteria"/>
</dbReference>
<reference evidence="1 2" key="1">
    <citation type="journal article" date="2012" name="Environ. Microbiol.">
        <title>The genome sequence of Desulfatibacillum alkenivorans AK-01: a blueprint for anaerobic alkane oxidation.</title>
        <authorList>
            <person name="Callaghan A.V."/>
            <person name="Morris B.E."/>
            <person name="Pereira I.A."/>
            <person name="McInerney M.J."/>
            <person name="Austin R.N."/>
            <person name="Groves J.T."/>
            <person name="Kukor J.J."/>
            <person name="Suflita J.M."/>
            <person name="Young L.Y."/>
            <person name="Zylstra G.J."/>
            <person name="Wawrik B."/>
        </authorList>
    </citation>
    <scope>NUCLEOTIDE SEQUENCE [LARGE SCALE GENOMIC DNA]</scope>
    <source>
        <strain evidence="1 2">AK-01</strain>
    </source>
</reference>
<dbReference type="AlphaFoldDB" id="B8FJZ8"/>
<protein>
    <recommendedName>
        <fullName evidence="3">DUF721 domain-containing protein</fullName>
    </recommendedName>
</protein>
<dbReference type="PANTHER" id="PTHR36456">
    <property type="entry name" value="UPF0232 PROTEIN SCO3875"/>
    <property type="match status" value="1"/>
</dbReference>
<name>B8FJZ8_DESAL</name>
<dbReference type="Proteomes" id="UP000000739">
    <property type="component" value="Chromosome"/>
</dbReference>
<gene>
    <name evidence="1" type="ordered locus">Dalk_0721</name>
</gene>
<dbReference type="RefSeq" id="WP_012609865.1">
    <property type="nucleotide sequence ID" value="NC_011768.1"/>
</dbReference>
<proteinExistence type="predicted"/>
<dbReference type="EMBL" id="CP001322">
    <property type="protein sequence ID" value="ACL02426.1"/>
    <property type="molecule type" value="Genomic_DNA"/>
</dbReference>
<accession>B8FJZ8</accession>
<evidence type="ECO:0000313" key="2">
    <source>
        <dbReference type="Proteomes" id="UP000000739"/>
    </source>
</evidence>